<dbReference type="OMA" id="VIVQHEC"/>
<protein>
    <submittedName>
        <fullName evidence="3">Uncharacterized protein</fullName>
    </submittedName>
</protein>
<keyword evidence="4" id="KW-1185">Reference proteome</keyword>
<sequence>MYETTSKEQVTKLEVEVKVANAQLREITYVNRDNVAQIDQLAKSLSVAEKESTVLKTRIEESEQHVIELQTEKEDLQRNKNELDIATSTSRNAFNRFILSLQNMLVLVKLDEFPLDEAIRELLQMIQDTFGEELCLDSILAEDDKPIDIELEVQEDVTEEEQASRQRRAAARRKGIISIEGLGGTDDEDELDDQVIPEREIVRMSRFRKSKLDHLVNKLQRDIALKADLIANLEIVVCEQSREISHLNTTTRQQARVIVQHECQKGMLHSDLEMTTLMLFKVRAEKQAVEFTLEQVRIDQVLQTNRAFQAEVALATVRREFDMQVIVNEDLMGKIWRKYEYDLYMISLRRNKEVQATVTITDQGSQTFVPQRNPAMERPRISSLYMPTDATGESESLLQKINRATRELLPGVANEMDLHFTVGKSRRSPKHKQSLVRPLASSPRNSRSQLRAQASQDESRRRHPGKRRSNISTSSEAGTSTLPLLDDNSGVTSPPMQLVRHVNEFGTRQNVLVSPTRPPFFSEHPSSRSTSVDGISPRPPALLNTRKSMPRKLSAGGRRSPTNHLQLDTQFEERLQHAALQPQLLASRHGSPAQCQIERQPAAISRQ</sequence>
<feature type="region of interest" description="Disordered" evidence="2">
    <location>
        <begin position="421"/>
        <end position="495"/>
    </location>
</feature>
<feature type="compositionally biased region" description="Basic residues" evidence="2">
    <location>
        <begin position="424"/>
        <end position="434"/>
    </location>
</feature>
<dbReference type="SMR" id="G4YF82"/>
<gene>
    <name evidence="3" type="ORF">PHYSODRAFT_476632</name>
</gene>
<evidence type="ECO:0000256" key="2">
    <source>
        <dbReference type="SAM" id="MobiDB-lite"/>
    </source>
</evidence>
<feature type="region of interest" description="Disordered" evidence="2">
    <location>
        <begin position="586"/>
        <end position="607"/>
    </location>
</feature>
<dbReference type="EMBL" id="JH159151">
    <property type="protein sequence ID" value="EGZ27986.1"/>
    <property type="molecule type" value="Genomic_DNA"/>
</dbReference>
<feature type="region of interest" description="Disordered" evidence="2">
    <location>
        <begin position="516"/>
        <end position="545"/>
    </location>
</feature>
<reference evidence="3 4" key="1">
    <citation type="journal article" date="2006" name="Science">
        <title>Phytophthora genome sequences uncover evolutionary origins and mechanisms of pathogenesis.</title>
        <authorList>
            <person name="Tyler B.M."/>
            <person name="Tripathy S."/>
            <person name="Zhang X."/>
            <person name="Dehal P."/>
            <person name="Jiang R.H."/>
            <person name="Aerts A."/>
            <person name="Arredondo F.D."/>
            <person name="Baxter L."/>
            <person name="Bensasson D."/>
            <person name="Beynon J.L."/>
            <person name="Chapman J."/>
            <person name="Damasceno C.M."/>
            <person name="Dorrance A.E."/>
            <person name="Dou D."/>
            <person name="Dickerman A.W."/>
            <person name="Dubchak I.L."/>
            <person name="Garbelotto M."/>
            <person name="Gijzen M."/>
            <person name="Gordon S.G."/>
            <person name="Govers F."/>
            <person name="Grunwald N.J."/>
            <person name="Huang W."/>
            <person name="Ivors K.L."/>
            <person name="Jones R.W."/>
            <person name="Kamoun S."/>
            <person name="Krampis K."/>
            <person name="Lamour K.H."/>
            <person name="Lee M.K."/>
            <person name="McDonald W.H."/>
            <person name="Medina M."/>
            <person name="Meijer H.J."/>
            <person name="Nordberg E.K."/>
            <person name="Maclean D.J."/>
            <person name="Ospina-Giraldo M.D."/>
            <person name="Morris P.F."/>
            <person name="Phuntumart V."/>
            <person name="Putnam N.H."/>
            <person name="Rash S."/>
            <person name="Rose J.K."/>
            <person name="Sakihama Y."/>
            <person name="Salamov A.A."/>
            <person name="Savidor A."/>
            <person name="Scheuring C.F."/>
            <person name="Smith B.M."/>
            <person name="Sobral B.W."/>
            <person name="Terry A."/>
            <person name="Torto-Alalibo T.A."/>
            <person name="Win J."/>
            <person name="Xu Z."/>
            <person name="Zhang H."/>
            <person name="Grigoriev I.V."/>
            <person name="Rokhsar D.S."/>
            <person name="Boore J.L."/>
        </authorList>
    </citation>
    <scope>NUCLEOTIDE SEQUENCE [LARGE SCALE GENOMIC DNA]</scope>
    <source>
        <strain evidence="3 4">P6497</strain>
    </source>
</reference>
<dbReference type="RefSeq" id="XP_009515261.1">
    <property type="nucleotide sequence ID" value="XM_009516966.1"/>
</dbReference>
<dbReference type="Proteomes" id="UP000002640">
    <property type="component" value="Unassembled WGS sequence"/>
</dbReference>
<dbReference type="AlphaFoldDB" id="G4YF82"/>
<name>G4YF82_PHYSP</name>
<feature type="compositionally biased region" description="Polar residues" evidence="2">
    <location>
        <begin position="470"/>
        <end position="482"/>
    </location>
</feature>
<dbReference type="GeneID" id="20654769"/>
<dbReference type="KEGG" id="psoj:PHYSODRAFT_476632"/>
<accession>G4YF82</accession>
<proteinExistence type="predicted"/>
<organism evidence="3 4">
    <name type="scientific">Phytophthora sojae (strain P6497)</name>
    <name type="common">Soybean stem and root rot agent</name>
    <name type="synonym">Phytophthora megasperma f. sp. glycines</name>
    <dbReference type="NCBI Taxonomy" id="1094619"/>
    <lineage>
        <taxon>Eukaryota</taxon>
        <taxon>Sar</taxon>
        <taxon>Stramenopiles</taxon>
        <taxon>Oomycota</taxon>
        <taxon>Peronosporomycetes</taxon>
        <taxon>Peronosporales</taxon>
        <taxon>Peronosporaceae</taxon>
        <taxon>Phytophthora</taxon>
    </lineage>
</organism>
<feature type="coiled-coil region" evidence="1">
    <location>
        <begin position="59"/>
        <end position="89"/>
    </location>
</feature>
<keyword evidence="1" id="KW-0175">Coiled coil</keyword>
<feature type="compositionally biased region" description="Polar residues" evidence="2">
    <location>
        <begin position="442"/>
        <end position="456"/>
    </location>
</feature>
<evidence type="ECO:0000256" key="1">
    <source>
        <dbReference type="SAM" id="Coils"/>
    </source>
</evidence>
<dbReference type="InParanoid" id="G4YF82"/>
<evidence type="ECO:0000313" key="3">
    <source>
        <dbReference type="EMBL" id="EGZ27986.1"/>
    </source>
</evidence>
<evidence type="ECO:0000313" key="4">
    <source>
        <dbReference type="Proteomes" id="UP000002640"/>
    </source>
</evidence>